<sequence length="47" mass="5409">MVKYAMVWPEEGSYYLLLSHGKSIRTTALWGIWWGTSNISCRMVSQA</sequence>
<reference evidence="1" key="2">
    <citation type="journal article" date="2015" name="Data Brief">
        <title>Shoot transcriptome of the giant reed, Arundo donax.</title>
        <authorList>
            <person name="Barrero R.A."/>
            <person name="Guerrero F.D."/>
            <person name="Moolhuijzen P."/>
            <person name="Goolsby J.A."/>
            <person name="Tidwell J."/>
            <person name="Bellgard S.E."/>
            <person name="Bellgard M.I."/>
        </authorList>
    </citation>
    <scope>NUCLEOTIDE SEQUENCE</scope>
    <source>
        <tissue evidence="1">Shoot tissue taken approximately 20 cm above the soil surface</tissue>
    </source>
</reference>
<protein>
    <submittedName>
        <fullName evidence="1">Uncharacterized protein</fullName>
    </submittedName>
</protein>
<evidence type="ECO:0000313" key="1">
    <source>
        <dbReference type="EMBL" id="JAE16960.1"/>
    </source>
</evidence>
<name>A0A0A9FVV0_ARUDO</name>
<proteinExistence type="predicted"/>
<reference evidence="1" key="1">
    <citation type="submission" date="2014-09" db="EMBL/GenBank/DDBJ databases">
        <authorList>
            <person name="Magalhaes I.L.F."/>
            <person name="Oliveira U."/>
            <person name="Santos F.R."/>
            <person name="Vidigal T.H.D.A."/>
            <person name="Brescovit A.D."/>
            <person name="Santos A.J."/>
        </authorList>
    </citation>
    <scope>NUCLEOTIDE SEQUENCE</scope>
    <source>
        <tissue evidence="1">Shoot tissue taken approximately 20 cm above the soil surface</tissue>
    </source>
</reference>
<dbReference type="AlphaFoldDB" id="A0A0A9FVV0"/>
<organism evidence="1">
    <name type="scientific">Arundo donax</name>
    <name type="common">Giant reed</name>
    <name type="synonym">Donax arundinaceus</name>
    <dbReference type="NCBI Taxonomy" id="35708"/>
    <lineage>
        <taxon>Eukaryota</taxon>
        <taxon>Viridiplantae</taxon>
        <taxon>Streptophyta</taxon>
        <taxon>Embryophyta</taxon>
        <taxon>Tracheophyta</taxon>
        <taxon>Spermatophyta</taxon>
        <taxon>Magnoliopsida</taxon>
        <taxon>Liliopsida</taxon>
        <taxon>Poales</taxon>
        <taxon>Poaceae</taxon>
        <taxon>PACMAD clade</taxon>
        <taxon>Arundinoideae</taxon>
        <taxon>Arundineae</taxon>
        <taxon>Arundo</taxon>
    </lineage>
</organism>
<accession>A0A0A9FVV0</accession>
<dbReference type="EMBL" id="GBRH01180936">
    <property type="protein sequence ID" value="JAE16960.1"/>
    <property type="molecule type" value="Transcribed_RNA"/>
</dbReference>